<evidence type="ECO:0000313" key="3">
    <source>
        <dbReference type="EMBL" id="RFU70385.1"/>
    </source>
</evidence>
<dbReference type="GO" id="GO:0016020">
    <property type="term" value="C:membrane"/>
    <property type="evidence" value="ECO:0007669"/>
    <property type="project" value="TreeGrafter"/>
</dbReference>
<sequence length="281" mass="31959">MFAYVNNLLLKPFYYLCGGIGVGYYVTVELGVKLYVEDINPVGSKTIVFLHGWPLSHKQFEYQFDVLPSMGYRCIGIDWRGFGKSDKPISGYNYNRLADDIRTVVGVLQLDNFILVGHSTGGAIAIRYMSRYNGYGVSKLVLVDAAAPIGFTTETANRLLSQALNDRPKMMREVTDTFFFQYITSPFSEWFFQLGLQAAGWSTAAIIITLRDEKLYADLEKILVPTIIIHGVHDKVIPFAQAQELNQQIRNSQLVPFHYSGHGPFWEERDKFNQQLRQFIG</sequence>
<organism evidence="3 4">
    <name type="scientific">Peribacillus saganii</name>
    <dbReference type="NCBI Taxonomy" id="2303992"/>
    <lineage>
        <taxon>Bacteria</taxon>
        <taxon>Bacillati</taxon>
        <taxon>Bacillota</taxon>
        <taxon>Bacilli</taxon>
        <taxon>Bacillales</taxon>
        <taxon>Bacillaceae</taxon>
        <taxon>Peribacillus</taxon>
    </lineage>
</organism>
<dbReference type="GO" id="GO:0016787">
    <property type="term" value="F:hydrolase activity"/>
    <property type="evidence" value="ECO:0007669"/>
    <property type="project" value="UniProtKB-KW"/>
</dbReference>
<dbReference type="SUPFAM" id="SSF53474">
    <property type="entry name" value="alpha/beta-Hydrolases"/>
    <property type="match status" value="1"/>
</dbReference>
<comment type="caution">
    <text evidence="3">The sequence shown here is derived from an EMBL/GenBank/DDBJ whole genome shotgun (WGS) entry which is preliminary data.</text>
</comment>
<name>A0A372LQ96_9BACI</name>
<dbReference type="InterPro" id="IPR000073">
    <property type="entry name" value="AB_hydrolase_1"/>
</dbReference>
<evidence type="ECO:0000313" key="4">
    <source>
        <dbReference type="Proteomes" id="UP000264541"/>
    </source>
</evidence>
<dbReference type="Pfam" id="PF12697">
    <property type="entry name" value="Abhydrolase_6"/>
    <property type="match status" value="1"/>
</dbReference>
<dbReference type="AlphaFoldDB" id="A0A372LQ96"/>
<keyword evidence="4" id="KW-1185">Reference proteome</keyword>
<evidence type="ECO:0000259" key="2">
    <source>
        <dbReference type="Pfam" id="PF12697"/>
    </source>
</evidence>
<keyword evidence="1 3" id="KW-0378">Hydrolase</keyword>
<dbReference type="InterPro" id="IPR050266">
    <property type="entry name" value="AB_hydrolase_sf"/>
</dbReference>
<reference evidence="3 4" key="1">
    <citation type="submission" date="2018-08" db="EMBL/GenBank/DDBJ databases">
        <title>Bacillus chawlae sp. nov., Bacillus glennii sp. nov., and Bacillus saganii sp. nov. Isolated from the Vehicle Assembly Building at Kennedy Space Center where the Viking Spacecraft were Assembled.</title>
        <authorList>
            <person name="Seuylemezian A."/>
            <person name="Vaishampayan P."/>
        </authorList>
    </citation>
    <scope>NUCLEOTIDE SEQUENCE [LARGE SCALE GENOMIC DNA]</scope>
    <source>
        <strain evidence="3 4">V47-23a</strain>
    </source>
</reference>
<protein>
    <submittedName>
        <fullName evidence="3">Alpha/beta hydrolase</fullName>
    </submittedName>
</protein>
<dbReference type="PRINTS" id="PR00412">
    <property type="entry name" value="EPOXHYDRLASE"/>
</dbReference>
<dbReference type="InterPro" id="IPR029058">
    <property type="entry name" value="AB_hydrolase_fold"/>
</dbReference>
<accession>A0A372LQ96</accession>
<dbReference type="PANTHER" id="PTHR43798">
    <property type="entry name" value="MONOACYLGLYCEROL LIPASE"/>
    <property type="match status" value="1"/>
</dbReference>
<proteinExistence type="predicted"/>
<feature type="domain" description="AB hydrolase-1" evidence="2">
    <location>
        <begin position="47"/>
        <end position="274"/>
    </location>
</feature>
<gene>
    <name evidence="3" type="ORF">D0469_07235</name>
</gene>
<dbReference type="Proteomes" id="UP000264541">
    <property type="component" value="Unassembled WGS sequence"/>
</dbReference>
<dbReference type="PANTHER" id="PTHR43798:SF31">
    <property type="entry name" value="AB HYDROLASE SUPERFAMILY PROTEIN YCLE"/>
    <property type="match status" value="1"/>
</dbReference>
<dbReference type="InterPro" id="IPR000639">
    <property type="entry name" value="Epox_hydrolase-like"/>
</dbReference>
<evidence type="ECO:0000256" key="1">
    <source>
        <dbReference type="ARBA" id="ARBA00022801"/>
    </source>
</evidence>
<dbReference type="Gene3D" id="3.40.50.1820">
    <property type="entry name" value="alpha/beta hydrolase"/>
    <property type="match status" value="1"/>
</dbReference>
<dbReference type="OrthoDB" id="9773293at2"/>
<dbReference type="EMBL" id="QVTE01000016">
    <property type="protein sequence ID" value="RFU70385.1"/>
    <property type="molecule type" value="Genomic_DNA"/>
</dbReference>
<dbReference type="PRINTS" id="PR00111">
    <property type="entry name" value="ABHYDROLASE"/>
</dbReference>